<evidence type="ECO:0000259" key="1">
    <source>
        <dbReference type="Pfam" id="PF04865"/>
    </source>
</evidence>
<dbReference type="AlphaFoldDB" id="A0A166FAU0"/>
<name>A0A166FAU0_9EURY</name>
<dbReference type="PATRIC" id="fig|55758.3.peg.155"/>
<proteinExistence type="predicted"/>
<evidence type="ECO:0000259" key="2">
    <source>
        <dbReference type="Pfam" id="PF26079"/>
    </source>
</evidence>
<dbReference type="PANTHER" id="PTHR37829:SF3">
    <property type="entry name" value="PROTEIN JAYE-RELATED"/>
    <property type="match status" value="1"/>
</dbReference>
<keyword evidence="4" id="KW-1185">Reference proteome</keyword>
<dbReference type="InterPro" id="IPR006949">
    <property type="entry name" value="Barrel_Baseplate_J-like"/>
</dbReference>
<dbReference type="Pfam" id="PF26079">
    <property type="entry name" value="Baseplate_J_C"/>
    <property type="match status" value="1"/>
</dbReference>
<reference evidence="3 4" key="1">
    <citation type="submission" date="2016-04" db="EMBL/GenBank/DDBJ databases">
        <title>Genome sequence of Methanobrevibacter filiformis DSM 11501.</title>
        <authorList>
            <person name="Poehlein A."/>
            <person name="Seedorf H."/>
            <person name="Daniel R."/>
        </authorList>
    </citation>
    <scope>NUCLEOTIDE SEQUENCE [LARGE SCALE GENOMIC DNA]</scope>
    <source>
        <strain evidence="3 4">DSM 11501</strain>
    </source>
</reference>
<dbReference type="PANTHER" id="PTHR37829">
    <property type="entry name" value="PHAGE-LIKE ELEMENT PBSX PROTEIN XKDT"/>
    <property type="match status" value="1"/>
</dbReference>
<dbReference type="OrthoDB" id="381308at2157"/>
<comment type="caution">
    <text evidence="3">The sequence shown here is derived from an EMBL/GenBank/DDBJ whole genome shotgun (WGS) entry which is preliminary data.</text>
</comment>
<feature type="domain" description="Baseplate protein J-like barrel" evidence="1">
    <location>
        <begin position="125"/>
        <end position="199"/>
    </location>
</feature>
<dbReference type="Pfam" id="PF04865">
    <property type="entry name" value="Baseplate_J"/>
    <property type="match status" value="1"/>
</dbReference>
<dbReference type="EMBL" id="LWMT01000016">
    <property type="protein sequence ID" value="KZX17479.1"/>
    <property type="molecule type" value="Genomic_DNA"/>
</dbReference>
<accession>A0A166FAU0</accession>
<dbReference type="STRING" id="55758.MBFIL_01370"/>
<evidence type="ECO:0000313" key="3">
    <source>
        <dbReference type="EMBL" id="KZX17479.1"/>
    </source>
</evidence>
<sequence length="375" mass="42242">MAEEDYDFDEETEDSLKMFTGSVIDIQYLVDNMFLDYKSKFENQESPISYLDEGGDARNLFETISLPLFEIFWLINESVLMKYIPYASGDFLDILGHNNPRNPGKNSTGQLQFSLPHDVLKDYDITIPAYSVYLTEDDLGLEYETIEEAILPAGENSILVPARSVFGGSEYNIDSNLVTIFEESIDDLLVTNPVPFIGGTDDEDDEYYRARLLYEQSEHDFGSVGWYKRIAVKIPGVHDVKVINCLKGDYTIGIIVNPPTAEIVQNVTNFFNTADTTPAGINAYIYGAETFPVDIIIQDLVFTNEVNPADVVEEIQNQINKYFNNLNISETIYRNSILSILSNINGLIDYTLISPSVNIDAEENQVLIQGETIIN</sequence>
<gene>
    <name evidence="3" type="ORF">MBFIL_01370</name>
</gene>
<protein>
    <submittedName>
        <fullName evidence="3">Baseplate J-like protein</fullName>
    </submittedName>
</protein>
<dbReference type="RefSeq" id="WP_066970486.1">
    <property type="nucleotide sequence ID" value="NZ_LWMT01000016.1"/>
</dbReference>
<dbReference type="InterPro" id="IPR052399">
    <property type="entry name" value="Phage_Baseplate_Assmbl_Protein"/>
</dbReference>
<organism evidence="3 4">
    <name type="scientific">Methanobrevibacter filiformis</name>
    <dbReference type="NCBI Taxonomy" id="55758"/>
    <lineage>
        <taxon>Archaea</taxon>
        <taxon>Methanobacteriati</taxon>
        <taxon>Methanobacteriota</taxon>
        <taxon>Methanomada group</taxon>
        <taxon>Methanobacteria</taxon>
        <taxon>Methanobacteriales</taxon>
        <taxon>Methanobacteriaceae</taxon>
        <taxon>Methanobrevibacter</taxon>
    </lineage>
</organism>
<feature type="domain" description="Baseplate J-like C-terminal" evidence="2">
    <location>
        <begin position="296"/>
        <end position="371"/>
    </location>
</feature>
<evidence type="ECO:0000313" key="4">
    <source>
        <dbReference type="Proteomes" id="UP000077066"/>
    </source>
</evidence>
<dbReference type="InterPro" id="IPR058530">
    <property type="entry name" value="Baseplate_J-like_C"/>
</dbReference>
<dbReference type="Proteomes" id="UP000077066">
    <property type="component" value="Unassembled WGS sequence"/>
</dbReference>